<keyword evidence="1" id="KW-0472">Membrane</keyword>
<dbReference type="PANTHER" id="PTHR30336">
    <property type="entry name" value="INNER MEMBRANE PROTEIN, PROBABLE PERMEASE"/>
    <property type="match status" value="1"/>
</dbReference>
<dbReference type="PANTHER" id="PTHR30336:SF4">
    <property type="entry name" value="ENVELOPE BIOGENESIS FACTOR ELYC"/>
    <property type="match status" value="1"/>
</dbReference>
<dbReference type="EMBL" id="CP013236">
    <property type="protein sequence ID" value="AMP13160.1"/>
    <property type="molecule type" value="Genomic_DNA"/>
</dbReference>
<organism evidence="3 4">
    <name type="scientific">Collimonas pratensis</name>
    <dbReference type="NCBI Taxonomy" id="279113"/>
    <lineage>
        <taxon>Bacteria</taxon>
        <taxon>Pseudomonadati</taxon>
        <taxon>Pseudomonadota</taxon>
        <taxon>Betaproteobacteria</taxon>
        <taxon>Burkholderiales</taxon>
        <taxon>Oxalobacteraceae</taxon>
        <taxon>Collimonas</taxon>
    </lineage>
</organism>
<dbReference type="Proteomes" id="UP000074914">
    <property type="component" value="Chromosome"/>
</dbReference>
<dbReference type="CDD" id="cd06259">
    <property type="entry name" value="YdcF-like"/>
    <property type="match status" value="1"/>
</dbReference>
<feature type="transmembrane region" description="Helical" evidence="1">
    <location>
        <begin position="12"/>
        <end position="33"/>
    </location>
</feature>
<protein>
    <recommendedName>
        <fullName evidence="2">DUF218 domain-containing protein</fullName>
    </recommendedName>
</protein>
<evidence type="ECO:0000259" key="2">
    <source>
        <dbReference type="Pfam" id="PF02698"/>
    </source>
</evidence>
<dbReference type="InterPro" id="IPR014729">
    <property type="entry name" value="Rossmann-like_a/b/a_fold"/>
</dbReference>
<dbReference type="Gene3D" id="3.40.50.620">
    <property type="entry name" value="HUPs"/>
    <property type="match status" value="1"/>
</dbReference>
<feature type="transmembrane region" description="Helical" evidence="1">
    <location>
        <begin position="39"/>
        <end position="65"/>
    </location>
</feature>
<evidence type="ECO:0000256" key="1">
    <source>
        <dbReference type="SAM" id="Phobius"/>
    </source>
</evidence>
<feature type="domain" description="DUF218" evidence="2">
    <location>
        <begin position="84"/>
        <end position="247"/>
    </location>
</feature>
<sequence length="268" mass="28862">MNMHATVIATKVISSLLLLPASLILLCVVGMFLRRSYPSVAIVVSFTSLLLLLVLSTEVGALLLAGPLERRVPALEASAAGGAQAIVILGGGRISNAPEYNGEDIPNYQTLARLRYGARLQRQTGLPVLVSGGMPDGSRVSEAALMANSLQEDFAVPVKWREEASDDTAQNVKFSAAILQQAGVRKILLVTDALHMSRAQMMFAQAGLEVVIAPTIFFSHERLTLRNFLPSGEGLRRSDYAMHEWLGILWFKLRAAQPQPNGEVAAAS</sequence>
<keyword evidence="1" id="KW-1133">Transmembrane helix</keyword>
<name>A0ABM5Z280_9BURK</name>
<evidence type="ECO:0000313" key="4">
    <source>
        <dbReference type="Proteomes" id="UP000074914"/>
    </source>
</evidence>
<dbReference type="InterPro" id="IPR051599">
    <property type="entry name" value="Cell_Envelope_Assoc"/>
</dbReference>
<proteinExistence type="predicted"/>
<dbReference type="Pfam" id="PF02698">
    <property type="entry name" value="DUF218"/>
    <property type="match status" value="1"/>
</dbReference>
<keyword evidence="1" id="KW-0812">Transmembrane</keyword>
<reference evidence="3 4" key="1">
    <citation type="submission" date="2015-11" db="EMBL/GenBank/DDBJ databases">
        <title>Exploring the genomic traits of fungus-feeding bacterial genus Collimonas.</title>
        <authorList>
            <person name="Song C."/>
            <person name="Schmidt R."/>
            <person name="de Jager V."/>
            <person name="Krzyzanowska D."/>
            <person name="Jongedijk E."/>
            <person name="Cankar K."/>
            <person name="Beekwilder J."/>
            <person name="van Veen A."/>
            <person name="de Boer W."/>
            <person name="van Veen J.A."/>
            <person name="Garbeva P."/>
        </authorList>
    </citation>
    <scope>NUCLEOTIDE SEQUENCE [LARGE SCALE GENOMIC DNA]</scope>
    <source>
        <strain evidence="3 4">Ter291</strain>
    </source>
</reference>
<keyword evidence="4" id="KW-1185">Reference proteome</keyword>
<gene>
    <name evidence="3" type="ORF">CPter291_0881</name>
</gene>
<evidence type="ECO:0000313" key="3">
    <source>
        <dbReference type="EMBL" id="AMP13160.1"/>
    </source>
</evidence>
<dbReference type="InterPro" id="IPR003848">
    <property type="entry name" value="DUF218"/>
</dbReference>
<accession>A0ABM5Z280</accession>